<organism evidence="1 2">
    <name type="scientific">Candidatus Methanofishera endochildressiae</name>
    <dbReference type="NCBI Taxonomy" id="2738884"/>
    <lineage>
        <taxon>Bacteria</taxon>
        <taxon>Pseudomonadati</taxon>
        <taxon>Pseudomonadota</taxon>
        <taxon>Gammaproteobacteria</taxon>
        <taxon>Candidatus Methanofishera</taxon>
    </lineage>
</organism>
<comment type="caution">
    <text evidence="1">The sequence shown here is derived from an EMBL/GenBank/DDBJ whole genome shotgun (WGS) entry which is preliminary data.</text>
</comment>
<evidence type="ECO:0000313" key="1">
    <source>
        <dbReference type="EMBL" id="NYT46847.1"/>
    </source>
</evidence>
<gene>
    <name evidence="1" type="ORF">H0A75_03630</name>
</gene>
<sequence length="77" mass="8804">MRDCPFSKEEKTQYYWQGENFVLSFKRLIILIGQDKQEEASSGKAGKNDLRSLSESISKKKKDLLTGVSKKFVSVKT</sequence>
<protein>
    <submittedName>
        <fullName evidence="1">Uncharacterized protein</fullName>
    </submittedName>
</protein>
<dbReference type="Proteomes" id="UP000537890">
    <property type="component" value="Unassembled WGS sequence"/>
</dbReference>
<reference evidence="1 2" key="1">
    <citation type="submission" date="2020-05" db="EMBL/GenBank/DDBJ databases">
        <title>Horizontal transmission and recombination maintain forever young bacterial symbiont genomes.</title>
        <authorList>
            <person name="Russell S.L."/>
            <person name="Pepper-Tunick E."/>
            <person name="Svedberg J."/>
            <person name="Byrne A."/>
            <person name="Ruelas Castillo J."/>
            <person name="Vollmers C."/>
            <person name="Beinart R.A."/>
            <person name="Corbett-Detig R."/>
        </authorList>
    </citation>
    <scope>NUCLEOTIDE SEQUENCE [LARGE SCALE GENOMIC DNA]</scope>
    <source>
        <strain evidence="1">4727-3</strain>
    </source>
</reference>
<dbReference type="EMBL" id="JACCHS010000048">
    <property type="protein sequence ID" value="NYT46847.1"/>
    <property type="molecule type" value="Genomic_DNA"/>
</dbReference>
<proteinExistence type="predicted"/>
<evidence type="ECO:0000313" key="2">
    <source>
        <dbReference type="Proteomes" id="UP000537890"/>
    </source>
</evidence>
<dbReference type="AlphaFoldDB" id="A0A7Z0MP63"/>
<accession>A0A7Z0MP63</accession>
<name>A0A7Z0MP63_9GAMM</name>